<feature type="compositionally biased region" description="Polar residues" evidence="1">
    <location>
        <begin position="136"/>
        <end position="153"/>
    </location>
</feature>
<evidence type="ECO:0000313" key="3">
    <source>
        <dbReference type="Proteomes" id="UP000015105"/>
    </source>
</evidence>
<reference evidence="2" key="4">
    <citation type="submission" date="2019-03" db="UniProtKB">
        <authorList>
            <consortium name="EnsemblPlants"/>
        </authorList>
    </citation>
    <scope>IDENTIFICATION</scope>
</reference>
<feature type="compositionally biased region" description="Polar residues" evidence="1">
    <location>
        <begin position="1"/>
        <end position="20"/>
    </location>
</feature>
<proteinExistence type="predicted"/>
<reference evidence="3" key="2">
    <citation type="journal article" date="2017" name="Nat. Plants">
        <title>The Aegilops tauschii genome reveals multiple impacts of transposons.</title>
        <authorList>
            <person name="Zhao G."/>
            <person name="Zou C."/>
            <person name="Li K."/>
            <person name="Wang K."/>
            <person name="Li T."/>
            <person name="Gao L."/>
            <person name="Zhang X."/>
            <person name="Wang H."/>
            <person name="Yang Z."/>
            <person name="Liu X."/>
            <person name="Jiang W."/>
            <person name="Mao L."/>
            <person name="Kong X."/>
            <person name="Jiao Y."/>
            <person name="Jia J."/>
        </authorList>
    </citation>
    <scope>NUCLEOTIDE SEQUENCE [LARGE SCALE GENOMIC DNA]</scope>
    <source>
        <strain evidence="3">cv. AL8/78</strain>
    </source>
</reference>
<protein>
    <submittedName>
        <fullName evidence="2">Uncharacterized protein</fullName>
    </submittedName>
</protein>
<dbReference type="Proteomes" id="UP000015105">
    <property type="component" value="Chromosome 6D"/>
</dbReference>
<name>A0A453MPH5_AEGTS</name>
<reference evidence="3" key="1">
    <citation type="journal article" date="2014" name="Science">
        <title>Ancient hybridizations among the ancestral genomes of bread wheat.</title>
        <authorList>
            <consortium name="International Wheat Genome Sequencing Consortium,"/>
            <person name="Marcussen T."/>
            <person name="Sandve S.R."/>
            <person name="Heier L."/>
            <person name="Spannagl M."/>
            <person name="Pfeifer M."/>
            <person name="Jakobsen K.S."/>
            <person name="Wulff B.B."/>
            <person name="Steuernagel B."/>
            <person name="Mayer K.F."/>
            <person name="Olsen O.A."/>
        </authorList>
    </citation>
    <scope>NUCLEOTIDE SEQUENCE [LARGE SCALE GENOMIC DNA]</scope>
    <source>
        <strain evidence="3">cv. AL8/78</strain>
    </source>
</reference>
<reference evidence="2" key="3">
    <citation type="journal article" date="2017" name="Nature">
        <title>Genome sequence of the progenitor of the wheat D genome Aegilops tauschii.</title>
        <authorList>
            <person name="Luo M.C."/>
            <person name="Gu Y.Q."/>
            <person name="Puiu D."/>
            <person name="Wang H."/>
            <person name="Twardziok S.O."/>
            <person name="Deal K.R."/>
            <person name="Huo N."/>
            <person name="Zhu T."/>
            <person name="Wang L."/>
            <person name="Wang Y."/>
            <person name="McGuire P.E."/>
            <person name="Liu S."/>
            <person name="Long H."/>
            <person name="Ramasamy R.K."/>
            <person name="Rodriguez J.C."/>
            <person name="Van S.L."/>
            <person name="Yuan L."/>
            <person name="Wang Z."/>
            <person name="Xia Z."/>
            <person name="Xiao L."/>
            <person name="Anderson O.D."/>
            <person name="Ouyang S."/>
            <person name="Liang Y."/>
            <person name="Zimin A.V."/>
            <person name="Pertea G."/>
            <person name="Qi P."/>
            <person name="Bennetzen J.L."/>
            <person name="Dai X."/>
            <person name="Dawson M.W."/>
            <person name="Muller H.G."/>
            <person name="Kugler K."/>
            <person name="Rivarola-Duarte L."/>
            <person name="Spannagl M."/>
            <person name="Mayer K.F.X."/>
            <person name="Lu F.H."/>
            <person name="Bevan M.W."/>
            <person name="Leroy P."/>
            <person name="Li P."/>
            <person name="You F.M."/>
            <person name="Sun Q."/>
            <person name="Liu Z."/>
            <person name="Lyons E."/>
            <person name="Wicker T."/>
            <person name="Salzberg S.L."/>
            <person name="Devos K.M."/>
            <person name="Dvorak J."/>
        </authorList>
    </citation>
    <scope>NUCLEOTIDE SEQUENCE [LARGE SCALE GENOMIC DNA]</scope>
    <source>
        <strain evidence="2">cv. AL8/78</strain>
    </source>
</reference>
<dbReference type="AlphaFoldDB" id="A0A453MPH5"/>
<organism evidence="2 3">
    <name type="scientific">Aegilops tauschii subsp. strangulata</name>
    <name type="common">Goatgrass</name>
    <dbReference type="NCBI Taxonomy" id="200361"/>
    <lineage>
        <taxon>Eukaryota</taxon>
        <taxon>Viridiplantae</taxon>
        <taxon>Streptophyta</taxon>
        <taxon>Embryophyta</taxon>
        <taxon>Tracheophyta</taxon>
        <taxon>Spermatophyta</taxon>
        <taxon>Magnoliopsida</taxon>
        <taxon>Liliopsida</taxon>
        <taxon>Poales</taxon>
        <taxon>Poaceae</taxon>
        <taxon>BOP clade</taxon>
        <taxon>Pooideae</taxon>
        <taxon>Triticodae</taxon>
        <taxon>Triticeae</taxon>
        <taxon>Triticinae</taxon>
        <taxon>Aegilops</taxon>
    </lineage>
</organism>
<evidence type="ECO:0000313" key="2">
    <source>
        <dbReference type="EnsemblPlants" id="AET6Gv20018800.12"/>
    </source>
</evidence>
<dbReference type="Gramene" id="AET6Gv20018800.12">
    <property type="protein sequence ID" value="AET6Gv20018800.12"/>
    <property type="gene ID" value="AET6Gv20018800"/>
</dbReference>
<feature type="region of interest" description="Disordered" evidence="1">
    <location>
        <begin position="1"/>
        <end position="39"/>
    </location>
</feature>
<feature type="region of interest" description="Disordered" evidence="1">
    <location>
        <begin position="76"/>
        <end position="112"/>
    </location>
</feature>
<keyword evidence="3" id="KW-1185">Reference proteome</keyword>
<accession>A0A453MPH5</accession>
<evidence type="ECO:0000256" key="1">
    <source>
        <dbReference type="SAM" id="MobiDB-lite"/>
    </source>
</evidence>
<feature type="region of interest" description="Disordered" evidence="1">
    <location>
        <begin position="125"/>
        <end position="168"/>
    </location>
</feature>
<dbReference type="EnsemblPlants" id="AET6Gv20018800.12">
    <property type="protein sequence ID" value="AET6Gv20018800.12"/>
    <property type="gene ID" value="AET6Gv20018800"/>
</dbReference>
<reference evidence="2" key="5">
    <citation type="journal article" date="2021" name="G3 (Bethesda)">
        <title>Aegilops tauschii genome assembly Aet v5.0 features greater sequence contiguity and improved annotation.</title>
        <authorList>
            <person name="Wang L."/>
            <person name="Zhu T."/>
            <person name="Rodriguez J.C."/>
            <person name="Deal K.R."/>
            <person name="Dubcovsky J."/>
            <person name="McGuire P.E."/>
            <person name="Lux T."/>
            <person name="Spannagl M."/>
            <person name="Mayer K.F.X."/>
            <person name="Baldrich P."/>
            <person name="Meyers B.C."/>
            <person name="Huo N."/>
            <person name="Gu Y.Q."/>
            <person name="Zhou H."/>
            <person name="Devos K.M."/>
            <person name="Bennetzen J.L."/>
            <person name="Unver T."/>
            <person name="Budak H."/>
            <person name="Gulick P.J."/>
            <person name="Galiba G."/>
            <person name="Kalapos B."/>
            <person name="Nelson D.R."/>
            <person name="Li P."/>
            <person name="You F.M."/>
            <person name="Luo M.C."/>
            <person name="Dvorak J."/>
        </authorList>
    </citation>
    <scope>NUCLEOTIDE SEQUENCE [LARGE SCALE GENOMIC DNA]</scope>
    <source>
        <strain evidence="2">cv. AL8/78</strain>
    </source>
</reference>
<sequence length="168" mass="19152">AQPSHRLPTRSSIPLPTSEVQPCRQPSVALRHNAGRKRHKGVGWKWLHLELRTQRSTNVPYGFNRPNKFWITVTARDTAHRRRETEPPSSKAWPKRRRRTHASAGPSPHVPARQRVACRHAHQIQVAAAPADTHQRAVTTKQRATEQPRSSSCEGREQLHRCQSSHHG</sequence>